<proteinExistence type="predicted"/>
<dbReference type="EMBL" id="CAADFQ010000157">
    <property type="protein sequence ID" value="VFK35881.1"/>
    <property type="molecule type" value="Genomic_DNA"/>
</dbReference>
<dbReference type="EMBL" id="CAADGH010000156">
    <property type="protein sequence ID" value="VFK77530.1"/>
    <property type="molecule type" value="Genomic_DNA"/>
</dbReference>
<protein>
    <submittedName>
        <fullName evidence="3">Uncharacterized protein</fullName>
    </submittedName>
</protein>
<organism evidence="3">
    <name type="scientific">Candidatus Kentrum sp. MB</name>
    <dbReference type="NCBI Taxonomy" id="2138164"/>
    <lineage>
        <taxon>Bacteria</taxon>
        <taxon>Pseudomonadati</taxon>
        <taxon>Pseudomonadota</taxon>
        <taxon>Gammaproteobacteria</taxon>
        <taxon>Candidatus Kentrum</taxon>
    </lineage>
</organism>
<dbReference type="EMBL" id="CAADFO010000142">
    <property type="protein sequence ID" value="VFK33200.1"/>
    <property type="molecule type" value="Genomic_DNA"/>
</dbReference>
<evidence type="ECO:0000313" key="1">
    <source>
        <dbReference type="EMBL" id="VFK33200.1"/>
    </source>
</evidence>
<reference evidence="3" key="1">
    <citation type="submission" date="2019-02" db="EMBL/GenBank/DDBJ databases">
        <authorList>
            <person name="Gruber-Vodicka R. H."/>
            <person name="Seah K. B. B."/>
        </authorList>
    </citation>
    <scope>NUCLEOTIDE SEQUENCE</scope>
    <source>
        <strain evidence="1">BECK_BZ197</strain>
        <strain evidence="3">BECK_BZ198</strain>
        <strain evidence="2">BECK_BZ199</strain>
    </source>
</reference>
<sequence length="91" mass="10103">MLIKLFFSSGTTLTFDAVNQTQSVTDHILVIPNERQAMKTKAPSMTNQISFFVHGSLVAEHKDFSATNRILSMVNYAYCMTHGISSSLDQS</sequence>
<accession>A0A451BGX7</accession>
<name>A0A451BGX7_9GAMM</name>
<gene>
    <name evidence="1" type="ORF">BECKMB1821G_GA0114241_11421</name>
    <name evidence="3" type="ORF">BECKMB1821H_GA0114242_11561</name>
    <name evidence="2" type="ORF">BECKMB1821I_GA0114274_11571</name>
</gene>
<dbReference type="AlphaFoldDB" id="A0A451BGX7"/>
<evidence type="ECO:0000313" key="3">
    <source>
        <dbReference type="EMBL" id="VFK77530.1"/>
    </source>
</evidence>
<evidence type="ECO:0000313" key="2">
    <source>
        <dbReference type="EMBL" id="VFK35881.1"/>
    </source>
</evidence>